<gene>
    <name evidence="4" type="ORF">EYW49_01655</name>
</gene>
<dbReference type="InterPro" id="IPR005269">
    <property type="entry name" value="LOG"/>
</dbReference>
<dbReference type="GO" id="GO:0005829">
    <property type="term" value="C:cytosol"/>
    <property type="evidence" value="ECO:0007669"/>
    <property type="project" value="TreeGrafter"/>
</dbReference>
<comment type="caution">
    <text evidence="4">The sequence shown here is derived from an EMBL/GenBank/DDBJ whole genome shotgun (WGS) entry which is preliminary data.</text>
</comment>
<dbReference type="AlphaFoldDB" id="A0A4Q9VZL1"/>
<reference evidence="4 5" key="1">
    <citation type="submission" date="2019-02" db="EMBL/GenBank/DDBJ databases">
        <title>Siculibacillus lacustris gen. nov., sp. nov., a new rosette-forming bacterium isolated from a freshwater crater lake (Lake St. Ana, Romania).</title>
        <authorList>
            <person name="Felfoldi T."/>
            <person name="Marton Z."/>
            <person name="Szabo A."/>
            <person name="Mentes A."/>
            <person name="Boka K."/>
            <person name="Marialigeti K."/>
            <person name="Mathe I."/>
            <person name="Koncz M."/>
            <person name="Schumann P."/>
            <person name="Toth E."/>
        </authorList>
    </citation>
    <scope>NUCLEOTIDE SEQUENCE [LARGE SCALE GENOMIC DNA]</scope>
    <source>
        <strain evidence="4 5">SA-279</strain>
    </source>
</reference>
<dbReference type="GO" id="GO:0009691">
    <property type="term" value="P:cytokinin biosynthetic process"/>
    <property type="evidence" value="ECO:0007669"/>
    <property type="project" value="UniProtKB-UniRule"/>
</dbReference>
<evidence type="ECO:0000256" key="1">
    <source>
        <dbReference type="ARBA" id="ARBA00000274"/>
    </source>
</evidence>
<dbReference type="OrthoDB" id="9801098at2"/>
<dbReference type="RefSeq" id="WP_131305296.1">
    <property type="nucleotide sequence ID" value="NZ_SJFN01000002.1"/>
</dbReference>
<organism evidence="4 5">
    <name type="scientific">Siculibacillus lacustris</name>
    <dbReference type="NCBI Taxonomy" id="1549641"/>
    <lineage>
        <taxon>Bacteria</taxon>
        <taxon>Pseudomonadati</taxon>
        <taxon>Pseudomonadota</taxon>
        <taxon>Alphaproteobacteria</taxon>
        <taxon>Hyphomicrobiales</taxon>
        <taxon>Ancalomicrobiaceae</taxon>
        <taxon>Siculibacillus</taxon>
    </lineage>
</organism>
<dbReference type="Pfam" id="PF03641">
    <property type="entry name" value="Lysine_decarbox"/>
    <property type="match status" value="1"/>
</dbReference>
<dbReference type="EC" id="3.2.2.n1" evidence="3"/>
<dbReference type="NCBIfam" id="TIGR00730">
    <property type="entry name" value="Rossman fold protein, TIGR00730 family"/>
    <property type="match status" value="1"/>
</dbReference>
<dbReference type="EMBL" id="SJFN01000002">
    <property type="protein sequence ID" value="TBW40884.1"/>
    <property type="molecule type" value="Genomic_DNA"/>
</dbReference>
<protein>
    <recommendedName>
        <fullName evidence="3">Cytokinin riboside 5'-monophosphate phosphoribohydrolase</fullName>
        <ecNumber evidence="3">3.2.2.n1</ecNumber>
    </recommendedName>
</protein>
<dbReference type="SUPFAM" id="SSF102405">
    <property type="entry name" value="MCP/YpsA-like"/>
    <property type="match status" value="1"/>
</dbReference>
<dbReference type="PANTHER" id="PTHR31223:SF70">
    <property type="entry name" value="LOG FAMILY PROTEIN YJL055W"/>
    <property type="match status" value="1"/>
</dbReference>
<comment type="catalytic activity">
    <reaction evidence="1">
        <text>AMP + H2O = D-ribose 5-phosphate + adenine</text>
        <dbReference type="Rhea" id="RHEA:20129"/>
        <dbReference type="ChEBI" id="CHEBI:15377"/>
        <dbReference type="ChEBI" id="CHEBI:16708"/>
        <dbReference type="ChEBI" id="CHEBI:78346"/>
        <dbReference type="ChEBI" id="CHEBI:456215"/>
        <dbReference type="EC" id="3.2.2.4"/>
    </reaction>
</comment>
<evidence type="ECO:0000313" key="5">
    <source>
        <dbReference type="Proteomes" id="UP000292781"/>
    </source>
</evidence>
<evidence type="ECO:0000256" key="2">
    <source>
        <dbReference type="ARBA" id="ARBA00006763"/>
    </source>
</evidence>
<dbReference type="PANTHER" id="PTHR31223">
    <property type="entry name" value="LOG FAMILY PROTEIN YJL055W"/>
    <property type="match status" value="1"/>
</dbReference>
<sequence>MSELGSICIYCGSGSGADPAFEQAAVDLGRLLAREGIRLVYGGGSLGLMGAAARACLAAGGQVTGIIPQFLVDRELMLPEVSELIVTVDMHERKRLMFEKADAFVALPGGIGTLEEVVEQMTWAQLGQHAKPIMLANISHFWDPLVTLLHHMNEAAFIRSGFELSYGVANSIDDILPKMRKRLGQLAARAAEPAPVDLRHM</sequence>
<dbReference type="Gene3D" id="3.40.50.450">
    <property type="match status" value="1"/>
</dbReference>
<evidence type="ECO:0000256" key="3">
    <source>
        <dbReference type="RuleBase" id="RU363015"/>
    </source>
</evidence>
<keyword evidence="3" id="KW-0378">Hydrolase</keyword>
<comment type="similarity">
    <text evidence="2 3">Belongs to the LOG family.</text>
</comment>
<name>A0A4Q9VZL1_9HYPH</name>
<dbReference type="Proteomes" id="UP000292781">
    <property type="component" value="Unassembled WGS sequence"/>
</dbReference>
<proteinExistence type="inferred from homology"/>
<keyword evidence="3" id="KW-0203">Cytokinin biosynthesis</keyword>
<dbReference type="GO" id="GO:0008714">
    <property type="term" value="F:AMP nucleosidase activity"/>
    <property type="evidence" value="ECO:0007669"/>
    <property type="project" value="UniProtKB-EC"/>
</dbReference>
<accession>A0A4Q9VZL1</accession>
<evidence type="ECO:0000313" key="4">
    <source>
        <dbReference type="EMBL" id="TBW40884.1"/>
    </source>
</evidence>
<dbReference type="InterPro" id="IPR031100">
    <property type="entry name" value="LOG_fam"/>
</dbReference>
<keyword evidence="5" id="KW-1185">Reference proteome</keyword>